<dbReference type="PANTHER" id="PTHR30011">
    <property type="entry name" value="ALKANESULFONATE MONOOXYGENASE-RELATED"/>
    <property type="match status" value="1"/>
</dbReference>
<dbReference type="Pfam" id="PF00296">
    <property type="entry name" value="Bac_luciferase"/>
    <property type="match status" value="1"/>
</dbReference>
<gene>
    <name evidence="2" type="ORF">SAMN05216276_108328</name>
</gene>
<dbReference type="SUPFAM" id="SSF51679">
    <property type="entry name" value="Bacterial luciferase-like"/>
    <property type="match status" value="1"/>
</dbReference>
<evidence type="ECO:0000313" key="2">
    <source>
        <dbReference type="EMBL" id="SNT61384.1"/>
    </source>
</evidence>
<reference evidence="2 3" key="1">
    <citation type="submission" date="2017-06" db="EMBL/GenBank/DDBJ databases">
        <authorList>
            <person name="Kim H.J."/>
            <person name="Triplett B.A."/>
        </authorList>
    </citation>
    <scope>NUCLEOTIDE SEQUENCE [LARGE SCALE GENOMIC DNA]</scope>
    <source>
        <strain evidence="2 3">CGMCC 4.2132</strain>
    </source>
</reference>
<feature type="domain" description="Luciferase-like" evidence="1">
    <location>
        <begin position="14"/>
        <end position="249"/>
    </location>
</feature>
<organism evidence="2 3">
    <name type="scientific">Streptosporangium subroseum</name>
    <dbReference type="NCBI Taxonomy" id="106412"/>
    <lineage>
        <taxon>Bacteria</taxon>
        <taxon>Bacillati</taxon>
        <taxon>Actinomycetota</taxon>
        <taxon>Actinomycetes</taxon>
        <taxon>Streptosporangiales</taxon>
        <taxon>Streptosporangiaceae</taxon>
        <taxon>Streptosporangium</taxon>
    </lineage>
</organism>
<dbReference type="NCBIfam" id="TIGR03619">
    <property type="entry name" value="F420_Rv2161c"/>
    <property type="match status" value="1"/>
</dbReference>
<dbReference type="Gene3D" id="3.20.20.30">
    <property type="entry name" value="Luciferase-like domain"/>
    <property type="match status" value="1"/>
</dbReference>
<evidence type="ECO:0000259" key="1">
    <source>
        <dbReference type="Pfam" id="PF00296"/>
    </source>
</evidence>
<dbReference type="EMBL" id="FZOD01000083">
    <property type="protein sequence ID" value="SNT61384.1"/>
    <property type="molecule type" value="Genomic_DNA"/>
</dbReference>
<protein>
    <submittedName>
        <fullName evidence="2">Probable F420-dependent oxidoreductase, Rv2161c family</fullName>
    </submittedName>
</protein>
<sequence length="305" mass="32975">MRIGLAVPQYGAFANPEAIIEVSRAAEEMGFDSLWAGDRILNPINPSNPYPAGDGTMPREFAIFLEPLSVLTLAAAHTERVRLGTSTLNVLWYPPVILARALTTLDVLSSGRLDAGFGLGWLEDEYTAVNVPWKGRGARLDETLDVLEKIWFSDVIEHNGELFTIPPTKILPKPKQGSRLPILLGGYTPASLRRVGRRADGWLGVGRPLDYLTSLWRIAQRSAEAAGRDPSSLRLVLRINAKLTDHKAEPDQVPSAGTLNQVIDYALAAVAAGADEIFLDLAQTATATSEVLDLAGTFLQGVRAG</sequence>
<dbReference type="InterPro" id="IPR011251">
    <property type="entry name" value="Luciferase-like_dom"/>
</dbReference>
<name>A0A239P406_9ACTN</name>
<dbReference type="Proteomes" id="UP000198282">
    <property type="component" value="Unassembled WGS sequence"/>
</dbReference>
<dbReference type="GO" id="GO:0016705">
    <property type="term" value="F:oxidoreductase activity, acting on paired donors, with incorporation or reduction of molecular oxygen"/>
    <property type="evidence" value="ECO:0007669"/>
    <property type="project" value="InterPro"/>
</dbReference>
<dbReference type="PANTHER" id="PTHR30011:SF32">
    <property type="entry name" value="CONSERVED PROTEIN"/>
    <property type="match status" value="1"/>
</dbReference>
<dbReference type="InterPro" id="IPR036661">
    <property type="entry name" value="Luciferase-like_sf"/>
</dbReference>
<accession>A0A239P406</accession>
<keyword evidence="3" id="KW-1185">Reference proteome</keyword>
<dbReference type="InterPro" id="IPR051260">
    <property type="entry name" value="Diverse_substr_monoxygenases"/>
</dbReference>
<dbReference type="AlphaFoldDB" id="A0A239P406"/>
<evidence type="ECO:0000313" key="3">
    <source>
        <dbReference type="Proteomes" id="UP000198282"/>
    </source>
</evidence>
<dbReference type="InterPro" id="IPR019921">
    <property type="entry name" value="Lucif-like_OxRdtase_Rv2161c"/>
</dbReference>
<dbReference type="OrthoDB" id="3206024at2"/>
<proteinExistence type="predicted"/>
<dbReference type="RefSeq" id="WP_089213123.1">
    <property type="nucleotide sequence ID" value="NZ_FZOD01000083.1"/>
</dbReference>